<name>A0A0A9VZS2_LYGHE</name>
<proteinExistence type="predicted"/>
<reference evidence="3" key="3">
    <citation type="journal article" date="2016" name="Gigascience">
        <title>De novo construction of an expanded transcriptome assembly for the western tarnished plant bug, Lygus hesperus.</title>
        <authorList>
            <person name="Tassone E.E."/>
            <person name="Geib S.M."/>
            <person name="Hall B."/>
            <person name="Fabrick J.A."/>
            <person name="Brent C.S."/>
            <person name="Hull J.J."/>
        </authorList>
    </citation>
    <scope>NUCLEOTIDE SEQUENCE</scope>
</reference>
<reference evidence="2" key="2">
    <citation type="submission" date="2014-07" db="EMBL/GenBank/DDBJ databases">
        <authorList>
            <person name="Hull J."/>
        </authorList>
    </citation>
    <scope>NUCLEOTIDE SEQUENCE</scope>
</reference>
<protein>
    <submittedName>
        <fullName evidence="2">Peptidyl-prolyl cis-trans isomerase FKBP42</fullName>
    </submittedName>
</protein>
<dbReference type="InterPro" id="IPR051966">
    <property type="entry name" value="RPAP3"/>
</dbReference>
<dbReference type="PANTHER" id="PTHR46423">
    <property type="entry name" value="RNA POLYMERASE II-ASSOCIATED PROTEIN 3"/>
    <property type="match status" value="1"/>
</dbReference>
<dbReference type="EMBL" id="GDHC01010572">
    <property type="protein sequence ID" value="JAQ08057.1"/>
    <property type="molecule type" value="Transcribed_RNA"/>
</dbReference>
<evidence type="ECO:0000256" key="1">
    <source>
        <dbReference type="ARBA" id="ARBA00022803"/>
    </source>
</evidence>
<keyword evidence="2" id="KW-0413">Isomerase</keyword>
<dbReference type="EMBL" id="GBHO01043906">
    <property type="protein sequence ID" value="JAF99697.1"/>
    <property type="molecule type" value="Transcribed_RNA"/>
</dbReference>
<reference evidence="2" key="1">
    <citation type="journal article" date="2014" name="PLoS ONE">
        <title>Transcriptome-Based Identification of ABC Transporters in the Western Tarnished Plant Bug Lygus hesperus.</title>
        <authorList>
            <person name="Hull J.J."/>
            <person name="Chaney K."/>
            <person name="Geib S.M."/>
            <person name="Fabrick J.A."/>
            <person name="Brent C.S."/>
            <person name="Walsh D."/>
            <person name="Lavine L.C."/>
        </authorList>
    </citation>
    <scope>NUCLEOTIDE SEQUENCE</scope>
</reference>
<keyword evidence="1" id="KW-0802">TPR repeat</keyword>
<accession>A0A0A9VZS2</accession>
<dbReference type="GO" id="GO:0016853">
    <property type="term" value="F:isomerase activity"/>
    <property type="evidence" value="ECO:0007669"/>
    <property type="project" value="UniProtKB-KW"/>
</dbReference>
<dbReference type="SUPFAM" id="SSF48452">
    <property type="entry name" value="TPR-like"/>
    <property type="match status" value="1"/>
</dbReference>
<evidence type="ECO:0000313" key="3">
    <source>
        <dbReference type="EMBL" id="JAQ08057.1"/>
    </source>
</evidence>
<dbReference type="Gene3D" id="1.25.40.10">
    <property type="entry name" value="Tetratricopeptide repeat domain"/>
    <property type="match status" value="1"/>
</dbReference>
<dbReference type="InterPro" id="IPR011990">
    <property type="entry name" value="TPR-like_helical_dom_sf"/>
</dbReference>
<evidence type="ECO:0000313" key="2">
    <source>
        <dbReference type="EMBL" id="JAF99697.1"/>
    </source>
</evidence>
<dbReference type="PANTHER" id="PTHR46423:SF1">
    <property type="entry name" value="RNA POLYMERASE II-ASSOCIATED PROTEIN 3"/>
    <property type="match status" value="1"/>
</dbReference>
<sequence length="132" mass="14565">MKEKANVAFQENRFDAALEGYQYCADLIQAMGSCTPELVTALQVIRANVVMVLLKQSQYETAALAATMLLDDEEYPLPEDLLVKVLYRRGLASKNMGNIDAALADFKAAVQFSLPTHNVAAEREIALLSKRV</sequence>
<gene>
    <name evidence="2" type="primary">FKBP42</name>
    <name evidence="2" type="ORF">CM83_13101</name>
    <name evidence="3" type="ORF">g.95082</name>
</gene>
<dbReference type="GO" id="GO:0101031">
    <property type="term" value="C:protein folding chaperone complex"/>
    <property type="evidence" value="ECO:0007669"/>
    <property type="project" value="TreeGrafter"/>
</dbReference>
<dbReference type="AlphaFoldDB" id="A0A0A9VZS2"/>
<organism evidence="2">
    <name type="scientific">Lygus hesperus</name>
    <name type="common">Western plant bug</name>
    <dbReference type="NCBI Taxonomy" id="30085"/>
    <lineage>
        <taxon>Eukaryota</taxon>
        <taxon>Metazoa</taxon>
        <taxon>Ecdysozoa</taxon>
        <taxon>Arthropoda</taxon>
        <taxon>Hexapoda</taxon>
        <taxon>Insecta</taxon>
        <taxon>Pterygota</taxon>
        <taxon>Neoptera</taxon>
        <taxon>Paraneoptera</taxon>
        <taxon>Hemiptera</taxon>
        <taxon>Heteroptera</taxon>
        <taxon>Panheteroptera</taxon>
        <taxon>Cimicomorpha</taxon>
        <taxon>Miridae</taxon>
        <taxon>Mirini</taxon>
        <taxon>Lygus</taxon>
    </lineage>
</organism>